<name>C7ZN63_FUSV7</name>
<dbReference type="HOGENOM" id="CLU_1548015_0_0_1"/>
<dbReference type="RefSeq" id="XP_003040257.1">
    <property type="nucleotide sequence ID" value="XM_003040211.1"/>
</dbReference>
<evidence type="ECO:0000313" key="2">
    <source>
        <dbReference type="Proteomes" id="UP000005206"/>
    </source>
</evidence>
<dbReference type="KEGG" id="nhe:NECHADRAFT_88843"/>
<dbReference type="InParanoid" id="C7ZN63"/>
<reference evidence="1 2" key="1">
    <citation type="journal article" date="2009" name="PLoS Genet.">
        <title>The genome of Nectria haematococca: contribution of supernumerary chromosomes to gene expansion.</title>
        <authorList>
            <person name="Coleman J.J."/>
            <person name="Rounsley S.D."/>
            <person name="Rodriguez-Carres M."/>
            <person name="Kuo A."/>
            <person name="Wasmann C.C."/>
            <person name="Grimwood J."/>
            <person name="Schmutz J."/>
            <person name="Taga M."/>
            <person name="White G.J."/>
            <person name="Zhou S."/>
            <person name="Schwartz D.C."/>
            <person name="Freitag M."/>
            <person name="Ma L.J."/>
            <person name="Danchin E.G."/>
            <person name="Henrissat B."/>
            <person name="Coutinho P.M."/>
            <person name="Nelson D.R."/>
            <person name="Straney D."/>
            <person name="Napoli C.A."/>
            <person name="Barker B.M."/>
            <person name="Gribskov M."/>
            <person name="Rep M."/>
            <person name="Kroken S."/>
            <person name="Molnar I."/>
            <person name="Rensing C."/>
            <person name="Kennell J.C."/>
            <person name="Zamora J."/>
            <person name="Farman M.L."/>
            <person name="Selker E.U."/>
            <person name="Salamov A."/>
            <person name="Shapiro H."/>
            <person name="Pangilinan J."/>
            <person name="Lindquist E."/>
            <person name="Lamers C."/>
            <person name="Grigoriev I.V."/>
            <person name="Geiser D.M."/>
            <person name="Covert S.F."/>
            <person name="Temporini E."/>
            <person name="Vanetten H.D."/>
        </authorList>
    </citation>
    <scope>NUCLEOTIDE SEQUENCE [LARGE SCALE GENOMIC DNA]</scope>
    <source>
        <strain evidence="2">ATCC MYA-4622 / CBS 123669 / FGSC 9596 / NRRL 45880 / 77-13-4</strain>
    </source>
</reference>
<keyword evidence="2" id="KW-1185">Reference proteome</keyword>
<protein>
    <submittedName>
        <fullName evidence="1">Uncharacterized protein</fullName>
    </submittedName>
</protein>
<dbReference type="GeneID" id="9678083"/>
<dbReference type="AlphaFoldDB" id="C7ZN63"/>
<dbReference type="VEuPathDB" id="FungiDB:NECHADRAFT_88843"/>
<dbReference type="EMBL" id="GG698963">
    <property type="protein sequence ID" value="EEU34544.1"/>
    <property type="molecule type" value="Genomic_DNA"/>
</dbReference>
<gene>
    <name evidence="1" type="ORF">NECHADRAFT_88843</name>
</gene>
<dbReference type="Proteomes" id="UP000005206">
    <property type="component" value="Chromosome 17"/>
</dbReference>
<sequence>MPPLFFFGALAGILGTICPLQLEIYNISQRHLTLYQFLGIKPNATEEELLMTYQAYAQKLDAEIGTCLDKLVDDDGQRKGDQVPKACISDAYAKAEKKSQLVADTTIFLLDENNKSQYNIYFMPLVYQIHIAEDSIDEKSDLGKWMKAAANVGKLQGSVDDVFKKVCKGFMDE</sequence>
<dbReference type="OrthoDB" id="4816739at2759"/>
<accession>C7ZN63</accession>
<proteinExistence type="predicted"/>
<organism evidence="1 2">
    <name type="scientific">Fusarium vanettenii (strain ATCC MYA-4622 / CBS 123669 / FGSC 9596 / NRRL 45880 / 77-13-4)</name>
    <name type="common">Fusarium solani subsp. pisi</name>
    <dbReference type="NCBI Taxonomy" id="660122"/>
    <lineage>
        <taxon>Eukaryota</taxon>
        <taxon>Fungi</taxon>
        <taxon>Dikarya</taxon>
        <taxon>Ascomycota</taxon>
        <taxon>Pezizomycotina</taxon>
        <taxon>Sordariomycetes</taxon>
        <taxon>Hypocreomycetidae</taxon>
        <taxon>Hypocreales</taxon>
        <taxon>Nectriaceae</taxon>
        <taxon>Fusarium</taxon>
        <taxon>Fusarium solani species complex</taxon>
        <taxon>Fusarium vanettenii</taxon>
    </lineage>
</organism>
<evidence type="ECO:0000313" key="1">
    <source>
        <dbReference type="EMBL" id="EEU34544.1"/>
    </source>
</evidence>